<reference evidence="1 2" key="1">
    <citation type="submission" date="2016-11" db="EMBL/GenBank/DDBJ databases">
        <authorList>
            <person name="Jaros S."/>
            <person name="Januszkiewicz K."/>
            <person name="Wedrychowicz H."/>
        </authorList>
    </citation>
    <scope>NUCLEOTIDE SEQUENCE [LARGE SCALE GENOMIC DNA]</scope>
    <source>
        <strain evidence="1 2">DSM 14214</strain>
    </source>
</reference>
<keyword evidence="2" id="KW-1185">Reference proteome</keyword>
<sequence length="67" mass="7706">MRYFTDNPLERMMMQVPRQERGPDLSRPAKGHPCHGCKRYGEGCILPCYRGVMEPAAMKPKERSVNP</sequence>
<name>A0A1M6N094_9FIRM</name>
<accession>A0A1M6N094</accession>
<dbReference type="OrthoDB" id="1644238at2"/>
<dbReference type="AlphaFoldDB" id="A0A1M6N094"/>
<evidence type="ECO:0000313" key="1">
    <source>
        <dbReference type="EMBL" id="SHJ89159.1"/>
    </source>
</evidence>
<organism evidence="1 2">
    <name type="scientific">Anaerotignum lactatifermentans DSM 14214</name>
    <dbReference type="NCBI Taxonomy" id="1121323"/>
    <lineage>
        <taxon>Bacteria</taxon>
        <taxon>Bacillati</taxon>
        <taxon>Bacillota</taxon>
        <taxon>Clostridia</taxon>
        <taxon>Lachnospirales</taxon>
        <taxon>Anaerotignaceae</taxon>
        <taxon>Anaerotignum</taxon>
    </lineage>
</organism>
<proteinExistence type="predicted"/>
<protein>
    <submittedName>
        <fullName evidence="1">Uncharacterized protein</fullName>
    </submittedName>
</protein>
<dbReference type="EMBL" id="FRAH01000008">
    <property type="protein sequence ID" value="SHJ89159.1"/>
    <property type="molecule type" value="Genomic_DNA"/>
</dbReference>
<gene>
    <name evidence="1" type="ORF">SAMN02745138_00747</name>
</gene>
<dbReference type="RefSeq" id="WP_072849316.1">
    <property type="nucleotide sequence ID" value="NZ_FRAH01000008.1"/>
</dbReference>
<dbReference type="Proteomes" id="UP000183975">
    <property type="component" value="Unassembled WGS sequence"/>
</dbReference>
<evidence type="ECO:0000313" key="2">
    <source>
        <dbReference type="Proteomes" id="UP000183975"/>
    </source>
</evidence>